<dbReference type="PROSITE" id="PS51679">
    <property type="entry name" value="SAM_MT_C5"/>
    <property type="match status" value="1"/>
</dbReference>
<dbReference type="SUPFAM" id="SSF48150">
    <property type="entry name" value="DNA-glycosylase"/>
    <property type="match status" value="1"/>
</dbReference>
<dbReference type="InterPro" id="IPR023170">
    <property type="entry name" value="HhH_base_excis_C"/>
</dbReference>
<dbReference type="Gene3D" id="1.10.1670.10">
    <property type="entry name" value="Helix-hairpin-Helix base-excision DNA repair enzymes (C-terminal)"/>
    <property type="match status" value="1"/>
</dbReference>
<evidence type="ECO:0000256" key="3">
    <source>
        <dbReference type="ARBA" id="ARBA00022679"/>
    </source>
</evidence>
<evidence type="ECO:0000256" key="2">
    <source>
        <dbReference type="ARBA" id="ARBA00022603"/>
    </source>
</evidence>
<organism evidence="8 9">
    <name type="scientific">Corynebacterium bovis DSM 20582 = CIP 54.80</name>
    <dbReference type="NCBI Taxonomy" id="927655"/>
    <lineage>
        <taxon>Bacteria</taxon>
        <taxon>Bacillati</taxon>
        <taxon>Actinomycetota</taxon>
        <taxon>Actinomycetes</taxon>
        <taxon>Mycobacteriales</taxon>
        <taxon>Corynebacteriaceae</taxon>
        <taxon>Corynebacterium</taxon>
    </lineage>
</organism>
<keyword evidence="2 6" id="KW-0489">Methyltransferase</keyword>
<dbReference type="Gene3D" id="3.90.120.10">
    <property type="entry name" value="DNA Methylase, subunit A, domain 2"/>
    <property type="match status" value="1"/>
</dbReference>
<keyword evidence="5" id="KW-0680">Restriction system</keyword>
<gene>
    <name evidence="8" type="ORF">FHU32_001344</name>
</gene>
<dbReference type="AlphaFoldDB" id="A0A8H9Y6W7"/>
<dbReference type="InterPro" id="IPR029063">
    <property type="entry name" value="SAM-dependent_MTases_sf"/>
</dbReference>
<feature type="active site" evidence="6">
    <location>
        <position position="129"/>
    </location>
</feature>
<name>A0A8H9Y6W7_9CORY</name>
<keyword evidence="3 6" id="KW-0808">Transferase</keyword>
<dbReference type="Gene3D" id="1.10.340.30">
    <property type="entry name" value="Hypothetical protein, domain 2"/>
    <property type="match status" value="1"/>
</dbReference>
<dbReference type="EMBL" id="JACHWT010000005">
    <property type="protein sequence ID" value="MBB3116117.1"/>
    <property type="molecule type" value="Genomic_DNA"/>
</dbReference>
<proteinExistence type="inferred from homology"/>
<sequence>MVRTEQGAGGASRYNVAQIRGPYLHLPPHRDHCDDVDSLKDYCRARRRRGAVLAADLFSGAGGISLGLEDAGFEVVLGVDHYLDAVKTHRHHFPGMSVDWDLSSEEAIEKVAGLMRECGIQVLAGGPPCQPFSKAGRNGIRDLVERGLREPHDVRRDLWRSYLEIVSLARPAAIIMENVPDMALDQEMFILRSVIEELEQLGYSVYERVVETWRYGVPQHRQRLIIVAFRDGIHFEWPEDHPEKVTLWNAIGDMPEVEGGWRPEGGADGWIPYDGPQTAFQRYIRRRVAPEDRGKLFDHITRPVRDDDREAFNLMDANTKYSDLPESLRRYRSDIYDDKYKRLDENDVSRTITAHIAKDGYGYIHPRQPRTLTVREAARIQTFPDDFRFNGPPSAAFKQIGNAVPPRAAAAIAQAMAEWMKEATPGRQWSRETASALARWFRGRPAPERILPWLWTGNRWRAAVGEIVLTRMAKRQVDQIWPVIEAMPAPEADDPHVPGDTVDVLVDMLDGAGMTKRADRLRRFVDQLRTDPGALWRPAVDRKVLKELTPSEAALVELIAPVTGTEGGVSEEPVLVTRGVGRVTSRYQSISMEKKNRLTDGRLAVARMLGLNEGSRSAHLGLIELAQSHCRIANPVCATCPLLGTCDRFGVSDAQGTMDDAISEA</sequence>
<dbReference type="Gene3D" id="3.40.50.150">
    <property type="entry name" value="Vaccinia Virus protein VP39"/>
    <property type="match status" value="1"/>
</dbReference>
<reference evidence="8" key="1">
    <citation type="submission" date="2020-08" db="EMBL/GenBank/DDBJ databases">
        <title>Sequencing the genomes of 1000 actinobacteria strains.</title>
        <authorList>
            <person name="Klenk H.-P."/>
        </authorList>
    </citation>
    <scope>NUCLEOTIDE SEQUENCE</scope>
    <source>
        <strain evidence="8">DSM 20582</strain>
    </source>
</reference>
<comment type="caution">
    <text evidence="8">The sequence shown here is derived from an EMBL/GenBank/DDBJ whole genome shotgun (WGS) entry which is preliminary data.</text>
</comment>
<accession>A0A8H9Y6W7</accession>
<dbReference type="GO" id="GO:0003677">
    <property type="term" value="F:DNA binding"/>
    <property type="evidence" value="ECO:0007669"/>
    <property type="project" value="TreeGrafter"/>
</dbReference>
<comment type="similarity">
    <text evidence="6 7">Belongs to the class I-like SAM-binding methyltransferase superfamily. C5-methyltransferase family.</text>
</comment>
<evidence type="ECO:0000313" key="9">
    <source>
        <dbReference type="Proteomes" id="UP000612712"/>
    </source>
</evidence>
<dbReference type="NCBIfam" id="TIGR00675">
    <property type="entry name" value="dcm"/>
    <property type="match status" value="1"/>
</dbReference>
<dbReference type="PRINTS" id="PR00105">
    <property type="entry name" value="C5METTRFRASE"/>
</dbReference>
<dbReference type="GO" id="GO:0003886">
    <property type="term" value="F:DNA (cytosine-5-)-methyltransferase activity"/>
    <property type="evidence" value="ECO:0007669"/>
    <property type="project" value="UniProtKB-EC"/>
</dbReference>
<dbReference type="InterPro" id="IPR011257">
    <property type="entry name" value="DNA_glycosylase"/>
</dbReference>
<dbReference type="EC" id="2.1.1.37" evidence="1"/>
<evidence type="ECO:0000256" key="6">
    <source>
        <dbReference type="PROSITE-ProRule" id="PRU01016"/>
    </source>
</evidence>
<dbReference type="GO" id="GO:0006281">
    <property type="term" value="P:DNA repair"/>
    <property type="evidence" value="ECO:0007669"/>
    <property type="project" value="InterPro"/>
</dbReference>
<evidence type="ECO:0000256" key="1">
    <source>
        <dbReference type="ARBA" id="ARBA00011975"/>
    </source>
</evidence>
<dbReference type="PANTHER" id="PTHR10629:SF52">
    <property type="entry name" value="DNA (CYTOSINE-5)-METHYLTRANSFERASE 1"/>
    <property type="match status" value="1"/>
</dbReference>
<dbReference type="Proteomes" id="UP000612712">
    <property type="component" value="Unassembled WGS sequence"/>
</dbReference>
<protein>
    <recommendedName>
        <fullName evidence="1">DNA (cytosine-5-)-methyltransferase</fullName>
        <ecNumber evidence="1">2.1.1.37</ecNumber>
    </recommendedName>
</protein>
<dbReference type="RefSeq" id="WP_232625764.1">
    <property type="nucleotide sequence ID" value="NZ_AENJ01000007.1"/>
</dbReference>
<dbReference type="GeneID" id="60809504"/>
<dbReference type="PANTHER" id="PTHR10629">
    <property type="entry name" value="CYTOSINE-SPECIFIC METHYLTRANSFERASE"/>
    <property type="match status" value="1"/>
</dbReference>
<dbReference type="InterPro" id="IPR001525">
    <property type="entry name" value="C5_MeTfrase"/>
</dbReference>
<evidence type="ECO:0000313" key="8">
    <source>
        <dbReference type="EMBL" id="MBB3116117.1"/>
    </source>
</evidence>
<dbReference type="GO" id="GO:0032259">
    <property type="term" value="P:methylation"/>
    <property type="evidence" value="ECO:0007669"/>
    <property type="project" value="UniProtKB-KW"/>
</dbReference>
<dbReference type="GO" id="GO:0009307">
    <property type="term" value="P:DNA restriction-modification system"/>
    <property type="evidence" value="ECO:0007669"/>
    <property type="project" value="UniProtKB-KW"/>
</dbReference>
<dbReference type="SUPFAM" id="SSF53335">
    <property type="entry name" value="S-adenosyl-L-methionine-dependent methyltransferases"/>
    <property type="match status" value="1"/>
</dbReference>
<evidence type="ECO:0000256" key="7">
    <source>
        <dbReference type="RuleBase" id="RU000416"/>
    </source>
</evidence>
<dbReference type="InterPro" id="IPR050390">
    <property type="entry name" value="C5-Methyltransferase"/>
</dbReference>
<dbReference type="GO" id="GO:0044027">
    <property type="term" value="P:negative regulation of gene expression via chromosomal CpG island methylation"/>
    <property type="evidence" value="ECO:0007669"/>
    <property type="project" value="TreeGrafter"/>
</dbReference>
<dbReference type="Pfam" id="PF00145">
    <property type="entry name" value="DNA_methylase"/>
    <property type="match status" value="1"/>
</dbReference>
<evidence type="ECO:0000256" key="5">
    <source>
        <dbReference type="ARBA" id="ARBA00022747"/>
    </source>
</evidence>
<keyword evidence="4 6" id="KW-0949">S-adenosyl-L-methionine</keyword>
<evidence type="ECO:0000256" key="4">
    <source>
        <dbReference type="ARBA" id="ARBA00022691"/>
    </source>
</evidence>